<proteinExistence type="predicted"/>
<dbReference type="EMBL" id="FOOU01000014">
    <property type="protein sequence ID" value="SFG79798.1"/>
    <property type="molecule type" value="Genomic_DNA"/>
</dbReference>
<organism evidence="1 2">
    <name type="scientific">Neptunomonas qingdaonensis</name>
    <dbReference type="NCBI Taxonomy" id="1045558"/>
    <lineage>
        <taxon>Bacteria</taxon>
        <taxon>Pseudomonadati</taxon>
        <taxon>Pseudomonadota</taxon>
        <taxon>Gammaproteobacteria</taxon>
        <taxon>Oceanospirillales</taxon>
        <taxon>Oceanospirillaceae</taxon>
        <taxon>Neptunomonas</taxon>
    </lineage>
</organism>
<name>A0A1I2URX7_9GAMM</name>
<reference evidence="2" key="1">
    <citation type="submission" date="2016-10" db="EMBL/GenBank/DDBJ databases">
        <authorList>
            <person name="Varghese N."/>
            <person name="Submissions S."/>
        </authorList>
    </citation>
    <scope>NUCLEOTIDE SEQUENCE [LARGE SCALE GENOMIC DNA]</scope>
    <source>
        <strain evidence="2">CGMCC 1.10971</strain>
    </source>
</reference>
<dbReference type="AlphaFoldDB" id="A0A1I2URX7"/>
<gene>
    <name evidence="1" type="ORF">SAMN05216175_11410</name>
</gene>
<dbReference type="Proteomes" id="UP000198623">
    <property type="component" value="Unassembled WGS sequence"/>
</dbReference>
<protein>
    <submittedName>
        <fullName evidence="1">Uncharacterized protein</fullName>
    </submittedName>
</protein>
<evidence type="ECO:0000313" key="2">
    <source>
        <dbReference type="Proteomes" id="UP000198623"/>
    </source>
</evidence>
<keyword evidence="2" id="KW-1185">Reference proteome</keyword>
<evidence type="ECO:0000313" key="1">
    <source>
        <dbReference type="EMBL" id="SFG79798.1"/>
    </source>
</evidence>
<accession>A0A1I2URX7</accession>
<sequence length="36" mass="3937">MSNPGSISEYQQNKRPFASNLLQKKVPFAITTRAGG</sequence>